<dbReference type="GO" id="GO:0005576">
    <property type="term" value="C:extracellular region"/>
    <property type="evidence" value="ECO:0007669"/>
    <property type="project" value="UniProtKB-SubCell"/>
</dbReference>
<comment type="subcellular location">
    <subcellularLocation>
        <location evidence="1 6">Secreted</location>
    </subcellularLocation>
</comment>
<name>A0AAV1WNH2_LUPLU</name>
<reference evidence="7 8" key="1">
    <citation type="submission" date="2024-03" db="EMBL/GenBank/DDBJ databases">
        <authorList>
            <person name="Martinez-Hernandez J."/>
        </authorList>
    </citation>
    <scope>NUCLEOTIDE SEQUENCE [LARGE SCALE GENOMIC DNA]</scope>
</reference>
<evidence type="ECO:0000256" key="6">
    <source>
        <dbReference type="RuleBase" id="RU367044"/>
    </source>
</evidence>
<comment type="caution">
    <text evidence="7">The sequence shown here is derived from an EMBL/GenBank/DDBJ whole genome shotgun (WGS) entry which is preliminary data.</text>
</comment>
<gene>
    <name evidence="7" type="ORF">LLUT_LOCUS11939</name>
</gene>
<dbReference type="InterPro" id="IPR010264">
    <property type="entry name" value="Self-incomp_S1"/>
</dbReference>
<dbReference type="GO" id="GO:0060320">
    <property type="term" value="P:rejection of self pollen"/>
    <property type="evidence" value="ECO:0007669"/>
    <property type="project" value="UniProtKB-KW"/>
</dbReference>
<dbReference type="Proteomes" id="UP001497480">
    <property type="component" value="Unassembled WGS sequence"/>
</dbReference>
<keyword evidence="3 6" id="KW-0713">Self-incompatibility</keyword>
<evidence type="ECO:0000256" key="1">
    <source>
        <dbReference type="ARBA" id="ARBA00004613"/>
    </source>
</evidence>
<keyword evidence="8" id="KW-1185">Reference proteome</keyword>
<comment type="similarity">
    <text evidence="2 6">Belongs to the plant self-incompatibility (S1) protein family.</text>
</comment>
<evidence type="ECO:0000256" key="3">
    <source>
        <dbReference type="ARBA" id="ARBA00022471"/>
    </source>
</evidence>
<dbReference type="PANTHER" id="PTHR31232">
    <property type="match status" value="1"/>
</dbReference>
<evidence type="ECO:0000256" key="4">
    <source>
        <dbReference type="ARBA" id="ARBA00022525"/>
    </source>
</evidence>
<dbReference type="PANTHER" id="PTHR31232:SF43">
    <property type="entry name" value="S-PROTEIN HOMOLOG 29-RELATED"/>
    <property type="match status" value="1"/>
</dbReference>
<protein>
    <recommendedName>
        <fullName evidence="6">S-protein homolog</fullName>
    </recommendedName>
</protein>
<dbReference type="Pfam" id="PF05938">
    <property type="entry name" value="Self-incomp_S1"/>
    <property type="match status" value="1"/>
</dbReference>
<dbReference type="AlphaFoldDB" id="A0AAV1WNH2"/>
<sequence>MLAGPRIHVYIFCLLLLLPSNLMVMTTDDFNVYPRIHVYVTNGLSQDTLLTLHCKSRDDDLGVHYLKYKEDYTFSFHYNIFRLKKYTLFWCDFTWNGKLHTFEVYNWKRDTNLGRENFRWLLKEKEPCLFNYALRDYTIATMVTNRAHLNLYNLY</sequence>
<feature type="chain" id="PRO_5043109992" description="S-protein homolog" evidence="6">
    <location>
        <begin position="24"/>
        <end position="155"/>
    </location>
</feature>
<proteinExistence type="inferred from homology"/>
<evidence type="ECO:0000313" key="8">
    <source>
        <dbReference type="Proteomes" id="UP001497480"/>
    </source>
</evidence>
<evidence type="ECO:0000256" key="5">
    <source>
        <dbReference type="ARBA" id="ARBA00022729"/>
    </source>
</evidence>
<dbReference type="EMBL" id="CAXHTB010000008">
    <property type="protein sequence ID" value="CAL0310879.1"/>
    <property type="molecule type" value="Genomic_DNA"/>
</dbReference>
<evidence type="ECO:0000256" key="2">
    <source>
        <dbReference type="ARBA" id="ARBA00005581"/>
    </source>
</evidence>
<accession>A0AAV1WNH2</accession>
<keyword evidence="4 6" id="KW-0964">Secreted</keyword>
<organism evidence="7 8">
    <name type="scientific">Lupinus luteus</name>
    <name type="common">European yellow lupine</name>
    <dbReference type="NCBI Taxonomy" id="3873"/>
    <lineage>
        <taxon>Eukaryota</taxon>
        <taxon>Viridiplantae</taxon>
        <taxon>Streptophyta</taxon>
        <taxon>Embryophyta</taxon>
        <taxon>Tracheophyta</taxon>
        <taxon>Spermatophyta</taxon>
        <taxon>Magnoliopsida</taxon>
        <taxon>eudicotyledons</taxon>
        <taxon>Gunneridae</taxon>
        <taxon>Pentapetalae</taxon>
        <taxon>rosids</taxon>
        <taxon>fabids</taxon>
        <taxon>Fabales</taxon>
        <taxon>Fabaceae</taxon>
        <taxon>Papilionoideae</taxon>
        <taxon>50 kb inversion clade</taxon>
        <taxon>genistoids sensu lato</taxon>
        <taxon>core genistoids</taxon>
        <taxon>Genisteae</taxon>
        <taxon>Lupinus</taxon>
    </lineage>
</organism>
<feature type="signal peptide" evidence="6">
    <location>
        <begin position="1"/>
        <end position="23"/>
    </location>
</feature>
<keyword evidence="5 6" id="KW-0732">Signal</keyword>
<evidence type="ECO:0000313" key="7">
    <source>
        <dbReference type="EMBL" id="CAL0310879.1"/>
    </source>
</evidence>